<evidence type="ECO:0000259" key="3">
    <source>
        <dbReference type="Pfam" id="PF05658"/>
    </source>
</evidence>
<keyword evidence="2" id="KW-1133">Transmembrane helix</keyword>
<accession>A0A4Y3RXY8</accession>
<dbReference type="Pfam" id="PF05658">
    <property type="entry name" value="YadA_head"/>
    <property type="match status" value="2"/>
</dbReference>
<keyword evidence="5" id="KW-1185">Reference proteome</keyword>
<keyword evidence="2" id="KW-0472">Membrane</keyword>
<dbReference type="InterPro" id="IPR008640">
    <property type="entry name" value="Adhesin_Head_dom"/>
</dbReference>
<feature type="domain" description="Trimeric autotransporter adhesin YadA-like head" evidence="3">
    <location>
        <begin position="129"/>
        <end position="141"/>
    </location>
</feature>
<sequence length="156" mass="15100">MGWNLRWVVAGGVTVAALAVPVWLCGAVVLPPLLEDPAIRWPLASTLGTALAALAALWGYGFATRGRPTTGPTPSSPSAQATAERAVAIGGNNHAPVSTGDAPAPTLPAPAGPAAGQPSAPPAPGTVSASGERSIAIGGNSSGSLATGDRPGSPNS</sequence>
<feature type="domain" description="Trimeric autotransporter adhesin YadA-like head" evidence="3">
    <location>
        <begin position="78"/>
        <end position="92"/>
    </location>
</feature>
<dbReference type="Proteomes" id="UP000315226">
    <property type="component" value="Unassembled WGS sequence"/>
</dbReference>
<dbReference type="GO" id="GO:0019867">
    <property type="term" value="C:outer membrane"/>
    <property type="evidence" value="ECO:0007669"/>
    <property type="project" value="InterPro"/>
</dbReference>
<organism evidence="4 5">
    <name type="scientific">Streptomyces gardneri</name>
    <dbReference type="NCBI Taxonomy" id="66892"/>
    <lineage>
        <taxon>Bacteria</taxon>
        <taxon>Bacillati</taxon>
        <taxon>Actinomycetota</taxon>
        <taxon>Actinomycetes</taxon>
        <taxon>Kitasatosporales</taxon>
        <taxon>Streptomycetaceae</taxon>
        <taxon>Streptomyces</taxon>
    </lineage>
</organism>
<evidence type="ECO:0000256" key="2">
    <source>
        <dbReference type="SAM" id="Phobius"/>
    </source>
</evidence>
<evidence type="ECO:0000313" key="4">
    <source>
        <dbReference type="EMBL" id="GEB62159.1"/>
    </source>
</evidence>
<gene>
    <name evidence="4" type="ORF">SGA01_77640</name>
</gene>
<dbReference type="AlphaFoldDB" id="A0A4Y3RXY8"/>
<reference evidence="4 5" key="1">
    <citation type="submission" date="2019-06" db="EMBL/GenBank/DDBJ databases">
        <title>Whole genome shotgun sequence of Streptomyces gardneri NBRC 12865.</title>
        <authorList>
            <person name="Hosoyama A."/>
            <person name="Uohara A."/>
            <person name="Ohji S."/>
            <person name="Ichikawa N."/>
        </authorList>
    </citation>
    <scope>NUCLEOTIDE SEQUENCE [LARGE SCALE GENOMIC DNA]</scope>
    <source>
        <strain evidence="4 5">NBRC 12865</strain>
    </source>
</reference>
<feature type="transmembrane region" description="Helical" evidence="2">
    <location>
        <begin position="7"/>
        <end position="29"/>
    </location>
</feature>
<feature type="region of interest" description="Disordered" evidence="1">
    <location>
        <begin position="65"/>
        <end position="156"/>
    </location>
</feature>
<name>A0A4Y3RXY8_9ACTN</name>
<feature type="compositionally biased region" description="Low complexity" evidence="1">
    <location>
        <begin position="65"/>
        <end position="78"/>
    </location>
</feature>
<evidence type="ECO:0000313" key="5">
    <source>
        <dbReference type="Proteomes" id="UP000315226"/>
    </source>
</evidence>
<keyword evidence="2" id="KW-0812">Transmembrane</keyword>
<proteinExistence type="predicted"/>
<comment type="caution">
    <text evidence="4">The sequence shown here is derived from an EMBL/GenBank/DDBJ whole genome shotgun (WGS) entry which is preliminary data.</text>
</comment>
<dbReference type="EMBL" id="BJMN01000081">
    <property type="protein sequence ID" value="GEB62159.1"/>
    <property type="molecule type" value="Genomic_DNA"/>
</dbReference>
<feature type="transmembrane region" description="Helical" evidence="2">
    <location>
        <begin position="41"/>
        <end position="60"/>
    </location>
</feature>
<protein>
    <recommendedName>
        <fullName evidence="3">Trimeric autotransporter adhesin YadA-like head domain-containing protein</fullName>
    </recommendedName>
</protein>
<evidence type="ECO:0000256" key="1">
    <source>
        <dbReference type="SAM" id="MobiDB-lite"/>
    </source>
</evidence>